<dbReference type="InterPro" id="IPR003347">
    <property type="entry name" value="JmjC_dom"/>
</dbReference>
<organism evidence="3">
    <name type="scientific">Tetraselmis chuii</name>
    <dbReference type="NCBI Taxonomy" id="63592"/>
    <lineage>
        <taxon>Eukaryota</taxon>
        <taxon>Viridiplantae</taxon>
        <taxon>Chlorophyta</taxon>
        <taxon>core chlorophytes</taxon>
        <taxon>Chlorodendrophyceae</taxon>
        <taxon>Chlorodendrales</taxon>
        <taxon>Chlorodendraceae</taxon>
        <taxon>Tetraselmis</taxon>
    </lineage>
</organism>
<dbReference type="GO" id="GO:0005634">
    <property type="term" value="C:nucleus"/>
    <property type="evidence" value="ECO:0007669"/>
    <property type="project" value="TreeGrafter"/>
</dbReference>
<dbReference type="Pfam" id="PF02373">
    <property type="entry name" value="JmjC"/>
    <property type="match status" value="1"/>
</dbReference>
<dbReference type="GO" id="GO:0032454">
    <property type="term" value="F:histone H3K9 demethylase activity"/>
    <property type="evidence" value="ECO:0007669"/>
    <property type="project" value="TreeGrafter"/>
</dbReference>
<feature type="compositionally biased region" description="Gly residues" evidence="1">
    <location>
        <begin position="385"/>
        <end position="398"/>
    </location>
</feature>
<dbReference type="PANTHER" id="PTHR10694">
    <property type="entry name" value="LYSINE-SPECIFIC DEMETHYLASE"/>
    <property type="match status" value="1"/>
</dbReference>
<evidence type="ECO:0000259" key="2">
    <source>
        <dbReference type="PROSITE" id="PS51184"/>
    </source>
</evidence>
<evidence type="ECO:0000256" key="1">
    <source>
        <dbReference type="SAM" id="MobiDB-lite"/>
    </source>
</evidence>
<feature type="domain" description="JmjC" evidence="2">
    <location>
        <begin position="141"/>
        <end position="304"/>
    </location>
</feature>
<name>A0A7S1X783_9CHLO</name>
<dbReference type="PROSITE" id="PS51184">
    <property type="entry name" value="JMJC"/>
    <property type="match status" value="1"/>
</dbReference>
<dbReference type="SUPFAM" id="SSF51197">
    <property type="entry name" value="Clavaminate synthase-like"/>
    <property type="match status" value="1"/>
</dbReference>
<evidence type="ECO:0000313" key="3">
    <source>
        <dbReference type="EMBL" id="CAD9212547.1"/>
    </source>
</evidence>
<sequence>MAPGPNMCPVYEISREDFRRPFVKWVGDVFRANPDLPMFKVRPPKGWSPRFEEGPLPLDEIDIQAPITQHAFGTRGTYRCVLVENKTMSVAEFKALALADDHLPPKKGHEDDKLLERAFWSSITINPPLYGSDNPWSLFDKKLRWGWNLRNLGDLLQDSRVASIPGVTTPMVYFGMWKSFFSWHTEDCDLYSINYLHTGASKAWYCIAPSDRPKFEAMARKEFPALYNNCKGFMRHKDLMFSPSMLRTHNVPFVQAKQEEGEFVVLNTGAYHAGFNMGFNCAEAINFAIPEWIPVGRAAVPCKCDALQDRVRIDMRLWCPDIPEPKEEQPEPESSYSSQEEEEEVKQPGTPPPSQPRKRGRADRAAVGTATGKVRKKVGKAAGKTGSGGGKTASGSIGGKQVRKRKSRATGRPVGRPRKDGKALGMHTPLSAIGKGAAKEAVGAAVDINNACGQEKAARVVKNLQQPKKAVVSRMEGLAAGPIRGRVMKAGAVGSKQGGAASHRKMGGTATRAPLPSYLQNPSARNGNGLPSALPSGRRTATSARAVGKRSLRSTVPILPHDVSLPDKLHRPAPRVRTAPCHATASAQSITAPDIALRPSVSPQMLTSAVLDPFAARGPVDTTILSSMMPPFVVSEPLSSARIFAEPPLFSAAPPSEAAGEHVAQGLPPVELSSARLEPVSTSGLPAHAPPEVPGLVPAVTAPVFTSFRDASQQETLPLSIIPLPPAGALLASTTSQASHATATAQKSSSTFTLPAQEAGVAN</sequence>
<dbReference type="GO" id="GO:0051864">
    <property type="term" value="F:histone H3K36 demethylase activity"/>
    <property type="evidence" value="ECO:0007669"/>
    <property type="project" value="TreeGrafter"/>
</dbReference>
<proteinExistence type="predicted"/>
<dbReference type="GO" id="GO:0000785">
    <property type="term" value="C:chromatin"/>
    <property type="evidence" value="ECO:0007669"/>
    <property type="project" value="TreeGrafter"/>
</dbReference>
<dbReference type="Gene3D" id="2.60.120.650">
    <property type="entry name" value="Cupin"/>
    <property type="match status" value="1"/>
</dbReference>
<dbReference type="SMART" id="SM00558">
    <property type="entry name" value="JmjC"/>
    <property type="match status" value="1"/>
</dbReference>
<feature type="region of interest" description="Disordered" evidence="1">
    <location>
        <begin position="733"/>
        <end position="763"/>
    </location>
</feature>
<reference evidence="3" key="1">
    <citation type="submission" date="2021-01" db="EMBL/GenBank/DDBJ databases">
        <authorList>
            <person name="Corre E."/>
            <person name="Pelletier E."/>
            <person name="Niang G."/>
            <person name="Scheremetjew M."/>
            <person name="Finn R."/>
            <person name="Kale V."/>
            <person name="Holt S."/>
            <person name="Cochrane G."/>
            <person name="Meng A."/>
            <person name="Brown T."/>
            <person name="Cohen L."/>
        </authorList>
    </citation>
    <scope>NUCLEOTIDE SEQUENCE</scope>
    <source>
        <strain evidence="3">PLY429</strain>
    </source>
</reference>
<feature type="compositionally biased region" description="Low complexity" evidence="1">
    <location>
        <begin position="733"/>
        <end position="753"/>
    </location>
</feature>
<dbReference type="PANTHER" id="PTHR10694:SF7">
    <property type="entry name" value="[HISTONE H3]-TRIMETHYL-L-LYSINE(9) DEMETHYLASE"/>
    <property type="match status" value="1"/>
</dbReference>
<dbReference type="EMBL" id="HBGG01028616">
    <property type="protein sequence ID" value="CAD9212547.1"/>
    <property type="molecule type" value="Transcribed_RNA"/>
</dbReference>
<protein>
    <recommendedName>
        <fullName evidence="2">JmjC domain-containing protein</fullName>
    </recommendedName>
</protein>
<feature type="region of interest" description="Disordered" evidence="1">
    <location>
        <begin position="322"/>
        <end position="427"/>
    </location>
</feature>
<accession>A0A7S1X783</accession>
<dbReference type="AlphaFoldDB" id="A0A7S1X783"/>
<gene>
    <name evidence="3" type="ORF">TCHU04912_LOCUS14786</name>
</gene>
<feature type="region of interest" description="Disordered" evidence="1">
    <location>
        <begin position="494"/>
        <end position="555"/>
    </location>
</feature>
<dbReference type="GO" id="GO:0010468">
    <property type="term" value="P:regulation of gene expression"/>
    <property type="evidence" value="ECO:0007669"/>
    <property type="project" value="TreeGrafter"/>
</dbReference>